<evidence type="ECO:0000313" key="4">
    <source>
        <dbReference type="Proteomes" id="UP000008712"/>
    </source>
</evidence>
<dbReference type="NCBIfam" id="NF038029">
    <property type="entry name" value="LP_plasma"/>
    <property type="match status" value="1"/>
</dbReference>
<feature type="compositionally biased region" description="Basic and acidic residues" evidence="1">
    <location>
        <begin position="33"/>
        <end position="49"/>
    </location>
</feature>
<dbReference type="KEGG" id="mlc:MSB_A0806"/>
<dbReference type="PROSITE" id="PS51257">
    <property type="entry name" value="PROKAR_LIPOPROTEIN"/>
    <property type="match status" value="1"/>
</dbReference>
<feature type="compositionally biased region" description="Basic and acidic residues" evidence="1">
    <location>
        <begin position="61"/>
        <end position="75"/>
    </location>
</feature>
<sequence length="137" mass="14942">MKKLLTLLGSISVVASGGAVAVACGNASTNDKIDRAEGEQADQAQKDGKAPNSGGQADQAQGDKAKANIKDEESSKLGGSNGEQNGKQLSKTTSHNLTQEEIRDNLIKEEKKNKELREKRKEKLENFKKTNEYKYYK</sequence>
<reference evidence="3 4" key="2">
    <citation type="journal article" date="2012" name="J. Bacteriol.">
        <title>Complete Genome Sequences of Mycoplasma leachii Strain PG50T and the Pathogenic Mycoplasma mycoides subsp. mycoides Small Colony Biotype Strain Gladysdale.</title>
        <authorList>
            <person name="Wise K.S."/>
            <person name="Calcutt M.J."/>
            <person name="Foecking M.F."/>
            <person name="Madupu R."/>
            <person name="Deboy R.T."/>
            <person name="Roske K."/>
            <person name="Hvinden M.L."/>
            <person name="Martin T.R."/>
            <person name="Durkin A.S."/>
            <person name="Glass J.I."/>
            <person name="Methe B.A."/>
        </authorList>
    </citation>
    <scope>NUCLEOTIDE SEQUENCE [LARGE SCALE GENOMIC DNA]</scope>
    <source>
        <strain evidence="4">DSM 21131 / NCTC 10133 / N29 / PG50</strain>
    </source>
</reference>
<evidence type="ECO:0000313" key="3">
    <source>
        <dbReference type="EMBL" id="ADR24139.1"/>
    </source>
</evidence>
<dbReference type="NCBIfam" id="NF045726">
    <property type="entry name" value="XXplasma_LP"/>
    <property type="match status" value="1"/>
</dbReference>
<keyword evidence="3" id="KW-0449">Lipoprotein</keyword>
<accession>E4PSK6</accession>
<name>E4PSK6_MYCLG</name>
<proteinExistence type="predicted"/>
<dbReference type="HOGENOM" id="CLU_1862970_0_0_14"/>
<reference evidence="4" key="1">
    <citation type="submission" date="2010-07" db="EMBL/GenBank/DDBJ databases">
        <title>Genome sequence of Mycoplasma leachii PG50 MU clone A8.</title>
        <authorList>
            <person name="Wise K."/>
            <person name="Calcutt M.J."/>
            <person name="Foecking M.F."/>
            <person name="Madupu R."/>
            <person name="DeBoy R.T."/>
            <person name="Roske K."/>
            <person name="Martin T.R."/>
            <person name="Hvinden M.L."/>
            <person name="Durkin A.S."/>
            <person name="Glass J."/>
            <person name="Methe B.A."/>
        </authorList>
    </citation>
    <scope>NUCLEOTIDE SEQUENCE [LARGE SCALE GENOMIC DNA]</scope>
    <source>
        <strain evidence="4">DSM 21131 / NCTC 10133 / N29 / PG50</strain>
    </source>
</reference>
<organism evidence="3 4">
    <name type="scientific">Mycoplasma leachii (strain DSM 21131 / NCTC 10133 / N29 / PG50)</name>
    <dbReference type="NCBI Taxonomy" id="880447"/>
    <lineage>
        <taxon>Bacteria</taxon>
        <taxon>Bacillati</taxon>
        <taxon>Mycoplasmatota</taxon>
        <taxon>Mollicutes</taxon>
        <taxon>Mycoplasmataceae</taxon>
        <taxon>Mycoplasma</taxon>
    </lineage>
</organism>
<dbReference type="Proteomes" id="UP000008712">
    <property type="component" value="Chromosome"/>
</dbReference>
<keyword evidence="4" id="KW-1185">Reference proteome</keyword>
<feature type="compositionally biased region" description="Basic and acidic residues" evidence="1">
    <location>
        <begin position="98"/>
        <end position="137"/>
    </location>
</feature>
<dbReference type="EMBL" id="CP002108">
    <property type="protein sequence ID" value="ADR24139.1"/>
    <property type="molecule type" value="Genomic_DNA"/>
</dbReference>
<evidence type="ECO:0000256" key="1">
    <source>
        <dbReference type="SAM" id="MobiDB-lite"/>
    </source>
</evidence>
<dbReference type="AlphaFoldDB" id="E4PSK6"/>
<evidence type="ECO:0000256" key="2">
    <source>
        <dbReference type="SAM" id="SignalP"/>
    </source>
</evidence>
<feature type="compositionally biased region" description="Polar residues" evidence="1">
    <location>
        <begin position="82"/>
        <end position="97"/>
    </location>
</feature>
<dbReference type="RefSeq" id="WP_013448039.1">
    <property type="nucleotide sequence ID" value="NC_014751.1"/>
</dbReference>
<feature type="region of interest" description="Disordered" evidence="1">
    <location>
        <begin position="33"/>
        <end position="137"/>
    </location>
</feature>
<keyword evidence="2" id="KW-0732">Signal</keyword>
<feature type="chain" id="PRO_5005673734" evidence="2">
    <location>
        <begin position="22"/>
        <end position="137"/>
    </location>
</feature>
<protein>
    <submittedName>
        <fullName evidence="3">Putative lipoprotein</fullName>
    </submittedName>
</protein>
<dbReference type="InterPro" id="IPR054816">
    <property type="entry name" value="Lipoprotein_mollicutes-type_CS"/>
</dbReference>
<feature type="signal peptide" evidence="2">
    <location>
        <begin position="1"/>
        <end position="21"/>
    </location>
</feature>
<gene>
    <name evidence="3" type="ordered locus">MSB_A0806</name>
</gene>